<reference evidence="4" key="1">
    <citation type="submission" date="2021-02" db="EMBL/GenBank/DDBJ databases">
        <authorList>
            <person name="Nowell W R."/>
        </authorList>
    </citation>
    <scope>NUCLEOTIDE SEQUENCE</scope>
</reference>
<gene>
    <name evidence="2" type="ORF">BYL167_LOCUS24692</name>
    <name evidence="4" type="ORF">GIL414_LOCUS85907</name>
    <name evidence="3" type="ORF">SMN809_LOCUS27528</name>
</gene>
<dbReference type="Proteomes" id="UP000681967">
    <property type="component" value="Unassembled WGS sequence"/>
</dbReference>
<dbReference type="Proteomes" id="UP000681720">
    <property type="component" value="Unassembled WGS sequence"/>
</dbReference>
<proteinExistence type="predicted"/>
<dbReference type="EMBL" id="CAJOBJ010372466">
    <property type="protein sequence ID" value="CAF5224064.1"/>
    <property type="molecule type" value="Genomic_DNA"/>
</dbReference>
<dbReference type="EMBL" id="CAJOBH010022329">
    <property type="protein sequence ID" value="CAF4228786.1"/>
    <property type="molecule type" value="Genomic_DNA"/>
</dbReference>
<name>A0A8S3K617_9BILA</name>
<sequence>VHNLDSSPLPSQENSVPVDINSNEQPLAHGKSASRKPFQ</sequence>
<dbReference type="AlphaFoldDB" id="A0A8S3K617"/>
<feature type="region of interest" description="Disordered" evidence="1">
    <location>
        <begin position="1"/>
        <end position="39"/>
    </location>
</feature>
<evidence type="ECO:0000256" key="1">
    <source>
        <dbReference type="SAM" id="MobiDB-lite"/>
    </source>
</evidence>
<feature type="non-terminal residue" evidence="4">
    <location>
        <position position="1"/>
    </location>
</feature>
<dbReference type="Proteomes" id="UP000676336">
    <property type="component" value="Unassembled WGS sequence"/>
</dbReference>
<feature type="compositionally biased region" description="Polar residues" evidence="1">
    <location>
        <begin position="1"/>
        <end position="25"/>
    </location>
</feature>
<evidence type="ECO:0000313" key="5">
    <source>
        <dbReference type="Proteomes" id="UP000681720"/>
    </source>
</evidence>
<comment type="caution">
    <text evidence="4">The sequence shown here is derived from an EMBL/GenBank/DDBJ whole genome shotgun (WGS) entry which is preliminary data.</text>
</comment>
<protein>
    <submittedName>
        <fullName evidence="4">Uncharacterized protein</fullName>
    </submittedName>
</protein>
<accession>A0A8S3K617</accession>
<dbReference type="EMBL" id="CAJOBI010043201">
    <property type="protein sequence ID" value="CAF4334540.1"/>
    <property type="molecule type" value="Genomic_DNA"/>
</dbReference>
<evidence type="ECO:0000313" key="4">
    <source>
        <dbReference type="EMBL" id="CAF5224064.1"/>
    </source>
</evidence>
<organism evidence="4 5">
    <name type="scientific">Rotaria magnacalcarata</name>
    <dbReference type="NCBI Taxonomy" id="392030"/>
    <lineage>
        <taxon>Eukaryota</taxon>
        <taxon>Metazoa</taxon>
        <taxon>Spiralia</taxon>
        <taxon>Gnathifera</taxon>
        <taxon>Rotifera</taxon>
        <taxon>Eurotatoria</taxon>
        <taxon>Bdelloidea</taxon>
        <taxon>Philodinida</taxon>
        <taxon>Philodinidae</taxon>
        <taxon>Rotaria</taxon>
    </lineage>
</organism>
<evidence type="ECO:0000313" key="2">
    <source>
        <dbReference type="EMBL" id="CAF4228786.1"/>
    </source>
</evidence>
<evidence type="ECO:0000313" key="3">
    <source>
        <dbReference type="EMBL" id="CAF4334540.1"/>
    </source>
</evidence>